<evidence type="ECO:0000256" key="2">
    <source>
        <dbReference type="SAM" id="Phobius"/>
    </source>
</evidence>
<feature type="compositionally biased region" description="Basic and acidic residues" evidence="1">
    <location>
        <begin position="169"/>
        <end position="179"/>
    </location>
</feature>
<feature type="transmembrane region" description="Helical" evidence="2">
    <location>
        <begin position="1207"/>
        <end position="1230"/>
    </location>
</feature>
<feature type="compositionally biased region" description="Polar residues" evidence="1">
    <location>
        <begin position="446"/>
        <end position="466"/>
    </location>
</feature>
<evidence type="ECO:0000256" key="1">
    <source>
        <dbReference type="SAM" id="MobiDB-lite"/>
    </source>
</evidence>
<feature type="compositionally biased region" description="Polar residues" evidence="1">
    <location>
        <begin position="390"/>
        <end position="399"/>
    </location>
</feature>
<dbReference type="Proteomes" id="UP000521872">
    <property type="component" value="Unassembled WGS sequence"/>
</dbReference>
<evidence type="ECO:0000313" key="3">
    <source>
        <dbReference type="EMBL" id="KAF4620699.1"/>
    </source>
</evidence>
<proteinExistence type="predicted"/>
<feature type="region of interest" description="Disordered" evidence="1">
    <location>
        <begin position="1023"/>
        <end position="1098"/>
    </location>
</feature>
<feature type="compositionally biased region" description="Polar residues" evidence="1">
    <location>
        <begin position="151"/>
        <end position="167"/>
    </location>
</feature>
<evidence type="ECO:0000313" key="4">
    <source>
        <dbReference type="Proteomes" id="UP000521872"/>
    </source>
</evidence>
<reference evidence="3 4" key="1">
    <citation type="submission" date="2019-12" db="EMBL/GenBank/DDBJ databases">
        <authorList>
            <person name="Floudas D."/>
            <person name="Bentzer J."/>
            <person name="Ahren D."/>
            <person name="Johansson T."/>
            <person name="Persson P."/>
            <person name="Tunlid A."/>
        </authorList>
    </citation>
    <scope>NUCLEOTIDE SEQUENCE [LARGE SCALE GENOMIC DNA]</scope>
    <source>
        <strain evidence="3 4">CBS 102.39</strain>
    </source>
</reference>
<name>A0A8H4VUR5_9AGAR</name>
<feature type="compositionally biased region" description="Basic and acidic residues" evidence="1">
    <location>
        <begin position="298"/>
        <end position="310"/>
    </location>
</feature>
<feature type="region of interest" description="Disordered" evidence="1">
    <location>
        <begin position="992"/>
        <end position="1011"/>
    </location>
</feature>
<feature type="compositionally biased region" description="Polar residues" evidence="1">
    <location>
        <begin position="256"/>
        <end position="266"/>
    </location>
</feature>
<keyword evidence="2" id="KW-0812">Transmembrane</keyword>
<feature type="region of interest" description="Disordered" evidence="1">
    <location>
        <begin position="146"/>
        <end position="213"/>
    </location>
</feature>
<feature type="compositionally biased region" description="Basic and acidic residues" evidence="1">
    <location>
        <begin position="468"/>
        <end position="490"/>
    </location>
</feature>
<feature type="compositionally biased region" description="Basic and acidic residues" evidence="1">
    <location>
        <begin position="317"/>
        <end position="336"/>
    </location>
</feature>
<keyword evidence="2" id="KW-0472">Membrane</keyword>
<accession>A0A8H4VUR5</accession>
<feature type="compositionally biased region" description="Basic and acidic residues" evidence="1">
    <location>
        <begin position="111"/>
        <end position="122"/>
    </location>
</feature>
<feature type="compositionally biased region" description="Polar residues" evidence="1">
    <location>
        <begin position="742"/>
        <end position="757"/>
    </location>
</feature>
<organism evidence="3 4">
    <name type="scientific">Agrocybe pediades</name>
    <dbReference type="NCBI Taxonomy" id="84607"/>
    <lineage>
        <taxon>Eukaryota</taxon>
        <taxon>Fungi</taxon>
        <taxon>Dikarya</taxon>
        <taxon>Basidiomycota</taxon>
        <taxon>Agaricomycotina</taxon>
        <taxon>Agaricomycetes</taxon>
        <taxon>Agaricomycetidae</taxon>
        <taxon>Agaricales</taxon>
        <taxon>Agaricineae</taxon>
        <taxon>Strophariaceae</taxon>
        <taxon>Agrocybe</taxon>
    </lineage>
</organism>
<feature type="compositionally biased region" description="Acidic residues" evidence="1">
    <location>
        <begin position="378"/>
        <end position="387"/>
    </location>
</feature>
<feature type="compositionally biased region" description="Polar residues" evidence="1">
    <location>
        <begin position="493"/>
        <end position="507"/>
    </location>
</feature>
<feature type="compositionally biased region" description="Polar residues" evidence="1">
    <location>
        <begin position="639"/>
        <end position="662"/>
    </location>
</feature>
<gene>
    <name evidence="3" type="ORF">D9613_000558</name>
</gene>
<feature type="region of interest" description="Disordered" evidence="1">
    <location>
        <begin position="726"/>
        <end position="911"/>
    </location>
</feature>
<feature type="compositionally biased region" description="Polar residues" evidence="1">
    <location>
        <begin position="677"/>
        <end position="692"/>
    </location>
</feature>
<feature type="region of interest" description="Disordered" evidence="1">
    <location>
        <begin position="295"/>
        <end position="702"/>
    </location>
</feature>
<sequence>MSAVYTATMTTPRLRLPRPTPSYNDRSRSSATTTDFVGPSRLPEFSQLVDVDLHDMARSESSDQPTIISKVSTPSTVVRAEDRAATLRALLARLPEQKHSPAPSQIPDQYPSERESDYDMSDRGSVTPSVAQESLKGIFSKARLAAEDTPLKTQPRWNGLDTTQVESSRVLHREKDTGKGKGRSLSDDDNDETNVVSTSRSRRKSRSSPQPLTAEFLRERFSESFAPPVGETSNNSSNETATLLRDFDTSHPSPPMATSTPQQSMRMSVSMDLHSNLLDQDTEMQHAIEGLDSYEGDADSHQAHNLEFPRRGTTPTARKDVGREYLNEESSHDTSARSKPRYSLTPRPTRSAIGITKRPSGIVSEHGRFPSEQPDAPSSDEERDEVAESLRSNSNSEQSYGAHDVGSQSFYDRQEVEESLKSELGERDDSVPSHQSFMDEREVEESLQSGFDQSSYLSKNASQSFASRHRDQESLRDFPHHDIRTSRVERSLTPLQGASSQMQNSFATPRRINERTSKDGAKQLDWDSVWQEDSQGKKVLGTPFSPTISPLDSVNQANQSGNPAGEAHTNEAEPSYEFDDSSPKGVAQVKDSRRTIAPSFVRSPTTTRDGSLRTMGNIYHDNTRQIPPQSSSPLLSSSKARPTSPNASSLSIGKSKTLSTPRFHTDDSFVPPDVSSRLPSRSSKELSQQVSRMSYHEDSSMSLTQIHQNEHINEHESHANVADQAGFSSHQEGSGDEFTGATADNSMGSNNISQPISGQGAYAIPPGTPSLFLEEHTPRAGILQEVGLSPSTPPRRSTPKSARRDYCTPSPPERLPDLPTPSSSDEADPSPMKKRTSRSKASRDESSRWMPTPRPPGGWAATPRHHPDSAQSQGSDADEHSRPYPSLHGATGGEDAISHLDTIGKTPKPPGGWFATPAPGPSKYNKPLGGDGAERLLVNEGNLTTVGKTPKPPGGWSTTPLVGLSSSRAVNGQLSNAEISEHNGGLLTPMSTLSKGNSLDPKTPHVPGGWLATPAVRKSILKVRFNSETPSRPADRSERSGGFLPETSNYLQPGSSSPALSSSPRSPRQSKISSIRVVDAYGREERTPEPGSPDNTARMLDAHGHEIDVPNASPVEVEQTEISHDIPFLERQELLSRIRHGLDELADEFASTEETEEDVASRKRIQELQAKSEQARRARERLKSGSSLSDISAKQTLPIDTRSRFRLGWRLFVTNLVLLLSGFIVLYWGISTYFYGQYISRYYDPFNPELNNFHSNSVSHLADARFSNGISWYLQLPTGADILESIWKLWKDDTLLTSPKNHWVPT</sequence>
<feature type="region of interest" description="Disordered" evidence="1">
    <location>
        <begin position="93"/>
        <end position="129"/>
    </location>
</feature>
<protein>
    <submittedName>
        <fullName evidence="3">Uncharacterized protein</fullName>
    </submittedName>
</protein>
<keyword evidence="4" id="KW-1185">Reference proteome</keyword>
<feature type="compositionally biased region" description="Low complexity" evidence="1">
    <location>
        <begin position="627"/>
        <end position="638"/>
    </location>
</feature>
<feature type="compositionally biased region" description="Basic and acidic residues" evidence="1">
    <location>
        <begin position="412"/>
        <end position="431"/>
    </location>
</feature>
<dbReference type="EMBL" id="JAACJL010000015">
    <property type="protein sequence ID" value="KAF4620699.1"/>
    <property type="molecule type" value="Genomic_DNA"/>
</dbReference>
<keyword evidence="2" id="KW-1133">Transmembrane helix</keyword>
<comment type="caution">
    <text evidence="3">The sequence shown here is derived from an EMBL/GenBank/DDBJ whole genome shotgun (WGS) entry which is preliminary data.</text>
</comment>
<feature type="region of interest" description="Disordered" evidence="1">
    <location>
        <begin position="245"/>
        <end position="266"/>
    </location>
</feature>
<feature type="compositionally biased region" description="Low complexity" evidence="1">
    <location>
        <begin position="1055"/>
        <end position="1076"/>
    </location>
</feature>
<feature type="region of interest" description="Disordered" evidence="1">
    <location>
        <begin position="1"/>
        <end position="40"/>
    </location>
</feature>
<feature type="compositionally biased region" description="Polar residues" evidence="1">
    <location>
        <begin position="544"/>
        <end position="562"/>
    </location>
</feature>
<feature type="compositionally biased region" description="Basic and acidic residues" evidence="1">
    <location>
        <begin position="511"/>
        <end position="525"/>
    </location>
</feature>